<comment type="subcellular location">
    <subcellularLocation>
        <location evidence="4">Cell outer membrane</location>
    </subcellularLocation>
</comment>
<reference evidence="6" key="1">
    <citation type="submission" date="2022-11" db="EMBL/GenBank/DDBJ databases">
        <title>The whole genome sequencing of pests is an important tool to study the evolution of the plant-insect interaction and insecticide resistance.</title>
        <authorList>
            <person name="Kananovich Y."/>
        </authorList>
    </citation>
    <scope>NUCLEOTIDE SEQUENCE</scope>
    <source>
        <strain evidence="6">BSU_Bre_2018</strain>
    </source>
</reference>
<accession>A0AAJ5TX70</accession>
<dbReference type="HAMAP" id="MF_00922">
    <property type="entry name" value="OM_assembly_BamD"/>
    <property type="match status" value="1"/>
</dbReference>
<organism evidence="6 7">
    <name type="scientific">Buchnera aphidicola</name>
    <name type="common">Brevicoryne brassicae</name>
    <dbReference type="NCBI Taxonomy" id="911343"/>
    <lineage>
        <taxon>Bacteria</taxon>
        <taxon>Pseudomonadati</taxon>
        <taxon>Pseudomonadota</taxon>
        <taxon>Gammaproteobacteria</taxon>
        <taxon>Enterobacterales</taxon>
        <taxon>Erwiniaceae</taxon>
        <taxon>Buchnera</taxon>
    </lineage>
</organism>
<evidence type="ECO:0000313" key="7">
    <source>
        <dbReference type="Proteomes" id="UP001163440"/>
    </source>
</evidence>
<dbReference type="CDD" id="cd15830">
    <property type="entry name" value="BamD"/>
    <property type="match status" value="1"/>
</dbReference>
<evidence type="ECO:0000256" key="3">
    <source>
        <dbReference type="ARBA" id="ARBA00023237"/>
    </source>
</evidence>
<dbReference type="GO" id="GO:0009279">
    <property type="term" value="C:cell outer membrane"/>
    <property type="evidence" value="ECO:0007669"/>
    <property type="project" value="UniProtKB-SubCell"/>
</dbReference>
<dbReference type="Gene3D" id="1.25.40.10">
    <property type="entry name" value="Tetratricopeptide repeat domain"/>
    <property type="match status" value="1"/>
</dbReference>
<dbReference type="Pfam" id="PF13525">
    <property type="entry name" value="YfiO"/>
    <property type="match status" value="1"/>
</dbReference>
<evidence type="ECO:0000256" key="4">
    <source>
        <dbReference type="HAMAP-Rule" id="MF_00922"/>
    </source>
</evidence>
<dbReference type="RefSeq" id="WP_158365789.1">
    <property type="nucleotide sequence ID" value="NZ_CP034882.1"/>
</dbReference>
<name>A0AAJ5TX70_9GAMM</name>
<comment type="similarity">
    <text evidence="4">Belongs to the BamD family.</text>
</comment>
<evidence type="ECO:0000259" key="5">
    <source>
        <dbReference type="Pfam" id="PF13525"/>
    </source>
</evidence>
<dbReference type="NCBIfam" id="TIGR03302">
    <property type="entry name" value="OM_YfiO"/>
    <property type="match status" value="1"/>
</dbReference>
<dbReference type="InterPro" id="IPR017689">
    <property type="entry name" value="BamD"/>
</dbReference>
<proteinExistence type="inferred from homology"/>
<evidence type="ECO:0000313" key="6">
    <source>
        <dbReference type="EMBL" id="WAI18784.1"/>
    </source>
</evidence>
<comment type="function">
    <text evidence="4">Part of the outer membrane protein assembly complex, which is involved in assembly and insertion of beta-barrel proteins into the outer membrane. Constitutes, with BamA, the core component of the assembly machinery.</text>
</comment>
<feature type="domain" description="Outer membrane lipoprotein BamD-like" evidence="5">
    <location>
        <begin position="35"/>
        <end position="235"/>
    </location>
</feature>
<dbReference type="InterPro" id="IPR011990">
    <property type="entry name" value="TPR-like_helical_dom_sf"/>
</dbReference>
<dbReference type="InterPro" id="IPR039565">
    <property type="entry name" value="BamD-like"/>
</dbReference>
<sequence>MKKNYKMIFIFIIICVNLTVHCKSSNDYLFITTDILYKYSKKKLKEKKFDEAINILEKIKNDSIVNFNNDKIQINLIYAYYKNFNFNMAQKTVQEFIYFHPNHPNIDYVLYMQSLISLAMDKNTFFKILPIEYYKSDPIHAINAFFQLQNLIYHYPKSLYIINAKKNIISIKKRLSEHDFKILKFYFSHKKYISVINRGTEIIQKYPETQAARKTLIYMEKSFFALNILDTAKKISKIISLNSL</sequence>
<evidence type="ECO:0000256" key="2">
    <source>
        <dbReference type="ARBA" id="ARBA00023136"/>
    </source>
</evidence>
<evidence type="ECO:0000256" key="1">
    <source>
        <dbReference type="ARBA" id="ARBA00022729"/>
    </source>
</evidence>
<gene>
    <name evidence="4" type="primary">bamD</name>
    <name evidence="6" type="ORF">OW720_02065</name>
</gene>
<dbReference type="AlphaFoldDB" id="A0AAJ5TX70"/>
<keyword evidence="2 4" id="KW-0472">Membrane</keyword>
<dbReference type="SUPFAM" id="SSF48452">
    <property type="entry name" value="TPR-like"/>
    <property type="match status" value="1"/>
</dbReference>
<dbReference type="Proteomes" id="UP001163440">
    <property type="component" value="Chromosome"/>
</dbReference>
<keyword evidence="1 4" id="KW-0732">Signal</keyword>
<dbReference type="EMBL" id="CP113406">
    <property type="protein sequence ID" value="WAI18784.1"/>
    <property type="molecule type" value="Genomic_DNA"/>
</dbReference>
<dbReference type="GO" id="GO:0043165">
    <property type="term" value="P:Gram-negative-bacterium-type cell outer membrane assembly"/>
    <property type="evidence" value="ECO:0007669"/>
    <property type="project" value="UniProtKB-UniRule"/>
</dbReference>
<dbReference type="GO" id="GO:0051205">
    <property type="term" value="P:protein insertion into membrane"/>
    <property type="evidence" value="ECO:0007669"/>
    <property type="project" value="UniProtKB-UniRule"/>
</dbReference>
<protein>
    <recommendedName>
        <fullName evidence="4">Outer membrane protein assembly factor BamD</fullName>
    </recommendedName>
</protein>
<comment type="subunit">
    <text evidence="4">Part of the Bam complex, which is composed of the outer membrane protein BamA, and four lipoproteins BamB, BamC, BamD and BamE.</text>
</comment>
<keyword evidence="3 4" id="KW-0998">Cell outer membrane</keyword>